<dbReference type="PANTHER" id="PTHR33362">
    <property type="entry name" value="SIALIC ACID TRAP TRANSPORTER PERMEASE PROTEIN SIAT-RELATED"/>
    <property type="match status" value="1"/>
</dbReference>
<reference evidence="9 10" key="2">
    <citation type="submission" date="2023-12" db="EMBL/GenBank/DDBJ databases">
        <authorList>
            <consortium name="Cladostephus spongiosus"/>
            <person name="Lorente B."/>
            <person name="Cabral C."/>
            <person name="Frias J."/>
            <person name="Faria J."/>
            <person name="Toubarro D."/>
        </authorList>
    </citation>
    <scope>NUCLEOTIDE SEQUENCE [LARGE SCALE GENOMIC DNA]</scope>
    <source>
        <strain evidence="9 10">ZMCS4</strain>
    </source>
</reference>
<dbReference type="NCBIfam" id="TIGR00786">
    <property type="entry name" value="dctM"/>
    <property type="match status" value="1"/>
</dbReference>
<feature type="transmembrane region" description="Helical" evidence="7">
    <location>
        <begin position="316"/>
        <end position="345"/>
    </location>
</feature>
<evidence type="ECO:0000256" key="6">
    <source>
        <dbReference type="ARBA" id="ARBA00023136"/>
    </source>
</evidence>
<protein>
    <recommendedName>
        <fullName evidence="7">TRAP transporter large permease protein</fullName>
    </recommendedName>
</protein>
<feature type="transmembrane region" description="Helical" evidence="7">
    <location>
        <begin position="207"/>
        <end position="232"/>
    </location>
</feature>
<comment type="subunit">
    <text evidence="7">The complex comprises the extracytoplasmic solute receptor protein and the two transmembrane proteins.</text>
</comment>
<evidence type="ECO:0000256" key="2">
    <source>
        <dbReference type="ARBA" id="ARBA00022475"/>
    </source>
</evidence>
<keyword evidence="5 7" id="KW-1133">Transmembrane helix</keyword>
<feature type="transmembrane region" description="Helical" evidence="7">
    <location>
        <begin position="46"/>
        <end position="65"/>
    </location>
</feature>
<feature type="transmembrane region" description="Helical" evidence="7">
    <location>
        <begin position="366"/>
        <end position="388"/>
    </location>
</feature>
<evidence type="ECO:0000256" key="3">
    <source>
        <dbReference type="ARBA" id="ARBA00022519"/>
    </source>
</evidence>
<comment type="function">
    <text evidence="7">Part of the tripartite ATP-independent periplasmic (TRAP) transport system.</text>
</comment>
<comment type="similarity">
    <text evidence="7">Belongs to the TRAP transporter large permease family.</text>
</comment>
<comment type="subcellular location">
    <subcellularLocation>
        <location evidence="1 7">Cell inner membrane</location>
        <topology evidence="1 7">Multi-pass membrane protein</topology>
    </subcellularLocation>
</comment>
<dbReference type="PIRSF" id="PIRSF006066">
    <property type="entry name" value="HI0050"/>
    <property type="match status" value="1"/>
</dbReference>
<feature type="domain" description="TRAP C4-dicarboxylate transport system permease DctM subunit" evidence="8">
    <location>
        <begin position="8"/>
        <end position="416"/>
    </location>
</feature>
<feature type="transmembrane region" description="Helical" evidence="7">
    <location>
        <begin position="7"/>
        <end position="34"/>
    </location>
</feature>
<dbReference type="InterPro" id="IPR004681">
    <property type="entry name" value="TRAP_DctM"/>
</dbReference>
<feature type="transmembrane region" description="Helical" evidence="7">
    <location>
        <begin position="238"/>
        <end position="257"/>
    </location>
</feature>
<keyword evidence="4 7" id="KW-0812">Transmembrane</keyword>
<feature type="transmembrane region" description="Helical" evidence="7">
    <location>
        <begin position="171"/>
        <end position="195"/>
    </location>
</feature>
<evidence type="ECO:0000256" key="1">
    <source>
        <dbReference type="ARBA" id="ARBA00004429"/>
    </source>
</evidence>
<dbReference type="EMBL" id="JAYDYW010000008">
    <property type="protein sequence ID" value="MEE1674584.1"/>
    <property type="molecule type" value="Genomic_DNA"/>
</dbReference>
<keyword evidence="3 7" id="KW-0997">Cell inner membrane</keyword>
<evidence type="ECO:0000259" key="8">
    <source>
        <dbReference type="Pfam" id="PF06808"/>
    </source>
</evidence>
<dbReference type="RefSeq" id="WP_329775672.1">
    <property type="nucleotide sequence ID" value="NZ_JAYDYW010000008.1"/>
</dbReference>
<evidence type="ECO:0000313" key="9">
    <source>
        <dbReference type="EMBL" id="MEE1674584.1"/>
    </source>
</evidence>
<sequence>MGLVILMAVFVIGVIIGTPVAFALGIAAVSAFAYEGLPLLIAFQRITAGISVFSLMAIPFFIFAGELMFHGGIAMRLVRFASSAVGAVRGGLGVVNVMSSMLFGGISGSAVADISALGSILIPVMKKKGYDEDYAVNVTVTSSIAGIMIPPSHNMILYAVAAGGGISISQLFLAGVVPGVLMCVCLAITAYIVAVKRGYSAEAFPGFVVLFTHFIVALPGLLTAVIIVGGVLSGVFTVTESGAFGTLYALVVTVVVYRQLTWDKFKTAVINSVKTTSMVMVLIACAAAFAYMLTYFQVPTKMIDFLSGISDNPIVIILLINLMLLLLGMVMDMAALILICTPIFLPVAQSLGIDPLQFGMILMMNLGLGLCTPPVGACLFVGCAVGKVPMESAVKSIWPFYIAILVALVLTTFVPQVSLALPMWLAG</sequence>
<reference evidence="10" key="1">
    <citation type="submission" date="2023-07" db="EMBL/GenBank/DDBJ databases">
        <title>Draft genome sequence of Agarivorans aestuarii strain ZMCS4, a CAZymes producing bacteria isolated from the marine brown algae Clodostephus spongiosus.</title>
        <authorList>
            <person name="Lorente B."/>
            <person name="Cabral C."/>
            <person name="Frias J."/>
            <person name="Faria J."/>
            <person name="Toubarro D."/>
        </authorList>
    </citation>
    <scope>NUCLEOTIDE SEQUENCE [LARGE SCALE GENOMIC DNA]</scope>
    <source>
        <strain evidence="10">ZMCS4</strain>
    </source>
</reference>
<proteinExistence type="inferred from homology"/>
<gene>
    <name evidence="9" type="ORF">SNR37_004027</name>
</gene>
<dbReference type="InterPro" id="IPR010656">
    <property type="entry name" value="DctM"/>
</dbReference>
<feature type="transmembrane region" description="Helical" evidence="7">
    <location>
        <begin position="278"/>
        <end position="296"/>
    </location>
</feature>
<evidence type="ECO:0000256" key="7">
    <source>
        <dbReference type="RuleBase" id="RU369079"/>
    </source>
</evidence>
<keyword evidence="2" id="KW-1003">Cell membrane</keyword>
<dbReference type="Pfam" id="PF06808">
    <property type="entry name" value="DctM"/>
    <property type="match status" value="1"/>
</dbReference>
<feature type="transmembrane region" description="Helical" evidence="7">
    <location>
        <begin position="400"/>
        <end position="425"/>
    </location>
</feature>
<name>A0ABU7G6E8_9ALTE</name>
<dbReference type="Proteomes" id="UP001310248">
    <property type="component" value="Unassembled WGS sequence"/>
</dbReference>
<dbReference type="PANTHER" id="PTHR33362:SF2">
    <property type="entry name" value="TRAP TRANSPORTER LARGE PERMEASE PROTEIN"/>
    <property type="match status" value="1"/>
</dbReference>
<organism evidence="9 10">
    <name type="scientific">Agarivorans aestuarii</name>
    <dbReference type="NCBI Taxonomy" id="1563703"/>
    <lineage>
        <taxon>Bacteria</taxon>
        <taxon>Pseudomonadati</taxon>
        <taxon>Pseudomonadota</taxon>
        <taxon>Gammaproteobacteria</taxon>
        <taxon>Alteromonadales</taxon>
        <taxon>Alteromonadaceae</taxon>
        <taxon>Agarivorans</taxon>
    </lineage>
</organism>
<feature type="transmembrane region" description="Helical" evidence="7">
    <location>
        <begin position="101"/>
        <end position="122"/>
    </location>
</feature>
<feature type="transmembrane region" description="Helical" evidence="7">
    <location>
        <begin position="134"/>
        <end position="151"/>
    </location>
</feature>
<evidence type="ECO:0000313" key="10">
    <source>
        <dbReference type="Proteomes" id="UP001310248"/>
    </source>
</evidence>
<keyword evidence="6 7" id="KW-0472">Membrane</keyword>
<accession>A0ABU7G6E8</accession>
<keyword evidence="7" id="KW-0813">Transport</keyword>
<evidence type="ECO:0000256" key="4">
    <source>
        <dbReference type="ARBA" id="ARBA00022692"/>
    </source>
</evidence>
<evidence type="ECO:0000256" key="5">
    <source>
        <dbReference type="ARBA" id="ARBA00022989"/>
    </source>
</evidence>
<comment type="caution">
    <text evidence="9">The sequence shown here is derived from an EMBL/GenBank/DDBJ whole genome shotgun (WGS) entry which is preliminary data.</text>
</comment>
<keyword evidence="10" id="KW-1185">Reference proteome</keyword>